<evidence type="ECO:0000313" key="1">
    <source>
        <dbReference type="EMBL" id="CAI9583881.1"/>
    </source>
</evidence>
<feature type="non-terminal residue" evidence="1">
    <location>
        <position position="33"/>
    </location>
</feature>
<comment type="caution">
    <text evidence="1">The sequence shown here is derived from an EMBL/GenBank/DDBJ whole genome shotgun (WGS) entry which is preliminary data.</text>
</comment>
<sequence>MRCQSTPEWALNQRYKRGLSKHIRLFYQVCDKQ</sequence>
<organism evidence="1 2">
    <name type="scientific">Staurois parvus</name>
    <dbReference type="NCBI Taxonomy" id="386267"/>
    <lineage>
        <taxon>Eukaryota</taxon>
        <taxon>Metazoa</taxon>
        <taxon>Chordata</taxon>
        <taxon>Craniata</taxon>
        <taxon>Vertebrata</taxon>
        <taxon>Euteleostomi</taxon>
        <taxon>Amphibia</taxon>
        <taxon>Batrachia</taxon>
        <taxon>Anura</taxon>
        <taxon>Neobatrachia</taxon>
        <taxon>Ranoidea</taxon>
        <taxon>Ranidae</taxon>
        <taxon>Staurois</taxon>
    </lineage>
</organism>
<reference evidence="1" key="1">
    <citation type="submission" date="2023-05" db="EMBL/GenBank/DDBJ databases">
        <authorList>
            <person name="Stuckert A."/>
        </authorList>
    </citation>
    <scope>NUCLEOTIDE SEQUENCE</scope>
</reference>
<protein>
    <submittedName>
        <fullName evidence="1">Uncharacterized protein</fullName>
    </submittedName>
</protein>
<dbReference type="Proteomes" id="UP001162483">
    <property type="component" value="Unassembled WGS sequence"/>
</dbReference>
<dbReference type="EMBL" id="CATNWA010015493">
    <property type="protein sequence ID" value="CAI9583881.1"/>
    <property type="molecule type" value="Genomic_DNA"/>
</dbReference>
<name>A0ABN9EJE3_9NEOB</name>
<accession>A0ABN9EJE3</accession>
<evidence type="ECO:0000313" key="2">
    <source>
        <dbReference type="Proteomes" id="UP001162483"/>
    </source>
</evidence>
<proteinExistence type="predicted"/>
<keyword evidence="2" id="KW-1185">Reference proteome</keyword>
<gene>
    <name evidence="1" type="ORF">SPARVUS_LOCUS9890411</name>
</gene>